<sequence>MLTRFSSAVQTAVSGAASAAVSGAQNLQGLLSEEYLKHYETPRDCTASGGHELLWKIFPAVHRKTNHEYSVFLFDKEELKRFKTKVAQDRVLEILRQEMKTLRVLRHPHVLKVEEVFDETRRSLCFVTERVTCSLANACKNFNNILNVTPEVLEIGLTEFELACGLMHVGEALSFLHREGRRVHLSLGPQSVFITPKGEWKLGGMGFCRVVEPGHTSRSEYYGGDASTGVRNSVTGVLEGSWEPLLEYCAPELVTEPRQFDSKADMFALGLLVYELFVPPRADGGRNPVLDVHDGNKMTHGYKVQSLHPIAFPPSVPMALQNTIRSLLSLDPTKRPEARAFLASPFFDSGPIKTLRTLQSLVELEPAAQAKFLTTLPEAIDGFSPRVLRDMVIPGLHSVVINKAVSPFVITPLLKIVAKVDKQTFAHSIAPMMIPLLAITEPVQCMLMFVSELETLIPKAEDGYIRDHIVPMLCRALDSTVPEILDTVLNKIVDQASLFEYRILKQVILPRVNKVILSPPQPSVRINALLWLAKSFHVFDKDLLIESVLPTLQLTLQADKTPAACMCILGCYDNLGKHLGPEFAATLIIPAVAPLLWEQSLNNAQFDMVCEKIQDMLKAVISERDKSFTSQSSVHSVATGITAASGMSGAIRAAEASKERESGVAAANKLLSEEYVARKVQPEPSNQKPERYSDDPFYLGKSSPSSSSSRTMSTGAERRGSGGRRESLADHAEPSTTRRRASKKGSTRSNRRAGKKDDGNADLLSIDSTTVKSSSTPNDLLDTGSLLTALPPAPDPTQGSIGVGGGMFNGMSMSSSSGVESAVPAYASQTTLGMQPHAMSLQQGMVPDGQSVNTGAMAQPPYQSNPGMLQMTPYGMQQQDPLSSGGSDQTNMGLAGPRQMLQIQAAPSYSQYVQPPQQSGDKFSAFDGLLTYMTNDGIDEFIRTLAGYPQTFILSVDASDAVATGCKFKSVDTHLMSKSMLAMFNSFRTFRRCRAAAPRAVL</sequence>
<dbReference type="EMBL" id="JH597958">
    <property type="status" value="NOT_ANNOTATED_CDS"/>
    <property type="molecule type" value="Genomic_DNA"/>
</dbReference>
<dbReference type="GO" id="GO:0005524">
    <property type="term" value="F:ATP binding"/>
    <property type="evidence" value="ECO:0007669"/>
    <property type="project" value="InterPro"/>
</dbReference>
<evidence type="ECO:0000259" key="2">
    <source>
        <dbReference type="PROSITE" id="PS50011"/>
    </source>
</evidence>
<feature type="compositionally biased region" description="Basic and acidic residues" evidence="1">
    <location>
        <begin position="716"/>
        <end position="733"/>
    </location>
</feature>
<accession>M4BV07</accession>
<name>M4BV07_HYAAE</name>
<feature type="compositionally biased region" description="Polar residues" evidence="1">
    <location>
        <begin position="850"/>
        <end position="867"/>
    </location>
</feature>
<reference evidence="3" key="2">
    <citation type="submission" date="2015-06" db="UniProtKB">
        <authorList>
            <consortium name="EnsemblProtists"/>
        </authorList>
    </citation>
    <scope>IDENTIFICATION</scope>
    <source>
        <strain evidence="3">Emoy2</strain>
    </source>
</reference>
<dbReference type="OMA" id="MAHKCIP"/>
<dbReference type="PROSITE" id="PS50011">
    <property type="entry name" value="PROTEIN_KINASE_DOM"/>
    <property type="match status" value="1"/>
</dbReference>
<dbReference type="PANTHER" id="PTHR12984">
    <property type="entry name" value="SCY1-RELATED S/T PROTEIN KINASE-LIKE"/>
    <property type="match status" value="1"/>
</dbReference>
<feature type="region of interest" description="Disordered" evidence="1">
    <location>
        <begin position="844"/>
        <end position="870"/>
    </location>
</feature>
<dbReference type="SMART" id="SM00220">
    <property type="entry name" value="S_TKc"/>
    <property type="match status" value="1"/>
</dbReference>
<dbReference type="SUPFAM" id="SSF48371">
    <property type="entry name" value="ARM repeat"/>
    <property type="match status" value="1"/>
</dbReference>
<dbReference type="GO" id="GO:0004672">
    <property type="term" value="F:protein kinase activity"/>
    <property type="evidence" value="ECO:0007669"/>
    <property type="project" value="InterPro"/>
</dbReference>
<feature type="compositionally biased region" description="Basic residues" evidence="1">
    <location>
        <begin position="737"/>
        <end position="754"/>
    </location>
</feature>
<dbReference type="InterPro" id="IPR016024">
    <property type="entry name" value="ARM-type_fold"/>
</dbReference>
<proteinExistence type="predicted"/>
<dbReference type="Proteomes" id="UP000011713">
    <property type="component" value="Unassembled WGS sequence"/>
</dbReference>
<dbReference type="InterPro" id="IPR011989">
    <property type="entry name" value="ARM-like"/>
</dbReference>
<organism evidence="3 4">
    <name type="scientific">Hyaloperonospora arabidopsidis (strain Emoy2)</name>
    <name type="common">Downy mildew agent</name>
    <name type="synonym">Peronospora arabidopsidis</name>
    <dbReference type="NCBI Taxonomy" id="559515"/>
    <lineage>
        <taxon>Eukaryota</taxon>
        <taxon>Sar</taxon>
        <taxon>Stramenopiles</taxon>
        <taxon>Oomycota</taxon>
        <taxon>Peronosporomycetes</taxon>
        <taxon>Peronosporales</taxon>
        <taxon>Peronosporaceae</taxon>
        <taxon>Hyaloperonospora</taxon>
    </lineage>
</organism>
<feature type="compositionally biased region" description="Low complexity" evidence="1">
    <location>
        <begin position="786"/>
        <end position="800"/>
    </location>
</feature>
<dbReference type="SUPFAM" id="SSF56112">
    <property type="entry name" value="Protein kinase-like (PK-like)"/>
    <property type="match status" value="1"/>
</dbReference>
<evidence type="ECO:0000256" key="1">
    <source>
        <dbReference type="SAM" id="MobiDB-lite"/>
    </source>
</evidence>
<dbReference type="PANTHER" id="PTHR12984:SF6">
    <property type="entry name" value="SCY1-LIKE PROTEIN 2"/>
    <property type="match status" value="1"/>
</dbReference>
<dbReference type="HOGENOM" id="CLU_313425_0_0_1"/>
<dbReference type="Gene3D" id="1.25.10.10">
    <property type="entry name" value="Leucine-rich Repeat Variant"/>
    <property type="match status" value="1"/>
</dbReference>
<feature type="region of interest" description="Disordered" evidence="1">
    <location>
        <begin position="677"/>
        <end position="805"/>
    </location>
</feature>
<dbReference type="InterPro" id="IPR000719">
    <property type="entry name" value="Prot_kinase_dom"/>
</dbReference>
<reference evidence="4" key="1">
    <citation type="journal article" date="2010" name="Science">
        <title>Signatures of adaptation to obligate biotrophy in the Hyaloperonospora arabidopsidis genome.</title>
        <authorList>
            <person name="Baxter L."/>
            <person name="Tripathy S."/>
            <person name="Ishaque N."/>
            <person name="Boot N."/>
            <person name="Cabral A."/>
            <person name="Kemen E."/>
            <person name="Thines M."/>
            <person name="Ah-Fong A."/>
            <person name="Anderson R."/>
            <person name="Badejoko W."/>
            <person name="Bittner-Eddy P."/>
            <person name="Boore J.L."/>
            <person name="Chibucos M.C."/>
            <person name="Coates M."/>
            <person name="Dehal P."/>
            <person name="Delehaunty K."/>
            <person name="Dong S."/>
            <person name="Downton P."/>
            <person name="Dumas B."/>
            <person name="Fabro G."/>
            <person name="Fronick C."/>
            <person name="Fuerstenberg S.I."/>
            <person name="Fulton L."/>
            <person name="Gaulin E."/>
            <person name="Govers F."/>
            <person name="Hughes L."/>
            <person name="Humphray S."/>
            <person name="Jiang R.H."/>
            <person name="Judelson H."/>
            <person name="Kamoun S."/>
            <person name="Kyung K."/>
            <person name="Meijer H."/>
            <person name="Minx P."/>
            <person name="Morris P."/>
            <person name="Nelson J."/>
            <person name="Phuntumart V."/>
            <person name="Qutob D."/>
            <person name="Rehmany A."/>
            <person name="Rougon-Cardoso A."/>
            <person name="Ryden P."/>
            <person name="Torto-Alalibo T."/>
            <person name="Studholme D."/>
            <person name="Wang Y."/>
            <person name="Win J."/>
            <person name="Wood J."/>
            <person name="Clifton S.W."/>
            <person name="Rogers J."/>
            <person name="Van den Ackerveken G."/>
            <person name="Jones J.D."/>
            <person name="McDowell J.M."/>
            <person name="Beynon J."/>
            <person name="Tyler B.M."/>
        </authorList>
    </citation>
    <scope>NUCLEOTIDE SEQUENCE [LARGE SCALE GENOMIC DNA]</scope>
    <source>
        <strain evidence="4">Emoy2</strain>
    </source>
</reference>
<evidence type="ECO:0000313" key="3">
    <source>
        <dbReference type="EnsemblProtists" id="HpaP810347"/>
    </source>
</evidence>
<dbReference type="InterPro" id="IPR011009">
    <property type="entry name" value="Kinase-like_dom_sf"/>
</dbReference>
<dbReference type="AlphaFoldDB" id="M4BV07"/>
<protein>
    <recommendedName>
        <fullName evidence="2">Protein kinase domain-containing protein</fullName>
    </recommendedName>
</protein>
<dbReference type="eggNOG" id="KOG2137">
    <property type="taxonomic scope" value="Eukaryota"/>
</dbReference>
<evidence type="ECO:0000313" key="4">
    <source>
        <dbReference type="Proteomes" id="UP000011713"/>
    </source>
</evidence>
<keyword evidence="4" id="KW-1185">Reference proteome</keyword>
<feature type="compositionally biased region" description="Polar residues" evidence="1">
    <location>
        <begin position="766"/>
        <end position="778"/>
    </location>
</feature>
<dbReference type="Gene3D" id="1.10.510.10">
    <property type="entry name" value="Transferase(Phosphotransferase) domain 1"/>
    <property type="match status" value="1"/>
</dbReference>
<dbReference type="EnsemblProtists" id="HpaT810347">
    <property type="protein sequence ID" value="HpaP810347"/>
    <property type="gene ID" value="HpaG810347"/>
</dbReference>
<dbReference type="Gene3D" id="3.30.200.20">
    <property type="entry name" value="Phosphorylase Kinase, domain 1"/>
    <property type="match status" value="1"/>
</dbReference>
<dbReference type="InterPro" id="IPR051177">
    <property type="entry name" value="CIK-Related_Protein"/>
</dbReference>
<dbReference type="Pfam" id="PF00069">
    <property type="entry name" value="Pkinase"/>
    <property type="match status" value="1"/>
</dbReference>
<dbReference type="InParanoid" id="M4BV07"/>
<dbReference type="VEuPathDB" id="FungiDB:HpaG810347"/>
<feature type="domain" description="Protein kinase" evidence="2">
    <location>
        <begin position="43"/>
        <end position="347"/>
    </location>
</feature>
<dbReference type="CDD" id="cd14011">
    <property type="entry name" value="PK_SCY1_like"/>
    <property type="match status" value="1"/>
</dbReference>